<gene>
    <name evidence="1" type="ORF">BAU07_21540</name>
</gene>
<dbReference type="OrthoDB" id="8689618at2"/>
<name>A0A193GIE4_9BORD</name>
<dbReference type="KEGG" id="bfz:BAU07_21540"/>
<proteinExistence type="predicted"/>
<evidence type="ECO:0000313" key="2">
    <source>
        <dbReference type="Proteomes" id="UP000091926"/>
    </source>
</evidence>
<dbReference type="GO" id="GO:0050660">
    <property type="term" value="F:flavin adenine dinucleotide binding"/>
    <property type="evidence" value="ECO:0007669"/>
    <property type="project" value="InterPro"/>
</dbReference>
<dbReference type="InterPro" id="IPR036318">
    <property type="entry name" value="FAD-bd_PCMH-like_sf"/>
</dbReference>
<organism evidence="1 2">
    <name type="scientific">Bordetella flabilis</name>
    <dbReference type="NCBI Taxonomy" id="463014"/>
    <lineage>
        <taxon>Bacteria</taxon>
        <taxon>Pseudomonadati</taxon>
        <taxon>Pseudomonadota</taxon>
        <taxon>Betaproteobacteria</taxon>
        <taxon>Burkholderiales</taxon>
        <taxon>Alcaligenaceae</taxon>
        <taxon>Bordetella</taxon>
    </lineage>
</organism>
<dbReference type="Proteomes" id="UP000091926">
    <property type="component" value="Chromosome"/>
</dbReference>
<accession>A0A193GIE4</accession>
<dbReference type="EMBL" id="CP016172">
    <property type="protein sequence ID" value="ANN79363.1"/>
    <property type="molecule type" value="Genomic_DNA"/>
</dbReference>
<dbReference type="AlphaFoldDB" id="A0A193GIE4"/>
<dbReference type="STRING" id="463014.BAU07_21540"/>
<dbReference type="RefSeq" id="WP_066662291.1">
    <property type="nucleotide sequence ID" value="NZ_CBCSCL010000007.1"/>
</dbReference>
<reference evidence="1 2" key="1">
    <citation type="submission" date="2016-06" db="EMBL/GenBank/DDBJ databases">
        <title>Complete genome sequences of Bordetella bronchialis and Bordetella flabilis.</title>
        <authorList>
            <person name="LiPuma J.J."/>
            <person name="Spilker T."/>
        </authorList>
    </citation>
    <scope>NUCLEOTIDE SEQUENCE [LARGE SCALE GENOMIC DNA]</scope>
    <source>
        <strain evidence="1 2">AU10664</strain>
    </source>
</reference>
<keyword evidence="2" id="KW-1185">Reference proteome</keyword>
<evidence type="ECO:0000313" key="1">
    <source>
        <dbReference type="EMBL" id="ANN79363.1"/>
    </source>
</evidence>
<dbReference type="SUPFAM" id="SSF56176">
    <property type="entry name" value="FAD-binding/transporter-associated domain-like"/>
    <property type="match status" value="1"/>
</dbReference>
<sequence>MQPSRRAFLMGRPAPRTPWQHFCERLRALCGGTLVPVAPGAVSTPAGAPGDGGLASGPLVVPQARWTPLGAGDVRQARALCVEHGVLLALHGLSGTQAAAACRPILWVDPSALNRVVSEPGPVPRWRADAGVTAGELAEVGLAQFAGVAPDTTLAAWYADRAAANWPSGRGDLSGIQSADILLADGVVDTLGPFGADDGAPLRSASLQALVPALFRLSSGPQAQWCREQEAWPAHYRLDALAPRAPATVNLAQLLHGHGGTLAWMEALVLQVPPSGAAAQAAMPPPLRPAQARAVDMRVKTLFDPGDLFPEIADAATDGTPA</sequence>
<evidence type="ECO:0008006" key="3">
    <source>
        <dbReference type="Google" id="ProtNLM"/>
    </source>
</evidence>
<protein>
    <recommendedName>
        <fullName evidence="3">FAD-binding PCMH-type domain-containing protein</fullName>
    </recommendedName>
</protein>